<dbReference type="WBParaSite" id="SCUD_0000893001-mRNA-1">
    <property type="protein sequence ID" value="SCUD_0000893001-mRNA-1"/>
    <property type="gene ID" value="SCUD_0000893001"/>
</dbReference>
<proteinExistence type="predicted"/>
<organism evidence="3">
    <name type="scientific">Schistosoma curassoni</name>
    <dbReference type="NCBI Taxonomy" id="6186"/>
    <lineage>
        <taxon>Eukaryota</taxon>
        <taxon>Metazoa</taxon>
        <taxon>Spiralia</taxon>
        <taxon>Lophotrochozoa</taxon>
        <taxon>Platyhelminthes</taxon>
        <taxon>Trematoda</taxon>
        <taxon>Digenea</taxon>
        <taxon>Strigeidida</taxon>
        <taxon>Schistosomatoidea</taxon>
        <taxon>Schistosomatidae</taxon>
        <taxon>Schistosoma</taxon>
    </lineage>
</organism>
<dbReference type="Proteomes" id="UP000279833">
    <property type="component" value="Unassembled WGS sequence"/>
</dbReference>
<name>A0A183K1R7_9TREM</name>
<dbReference type="EMBL" id="UZAK01032975">
    <property type="protein sequence ID" value="VDP33303.1"/>
    <property type="molecule type" value="Genomic_DNA"/>
</dbReference>
<dbReference type="STRING" id="6186.A0A183K1R7"/>
<protein>
    <submittedName>
        <fullName evidence="1 3">Uncharacterized protein</fullName>
    </submittedName>
</protein>
<evidence type="ECO:0000313" key="1">
    <source>
        <dbReference type="EMBL" id="VDP33303.1"/>
    </source>
</evidence>
<sequence>MLRKEIGQSLRKDREAWSSERANELEAAAVSGNYRKLFQLTRATGNKKSGVSETVCEDDGMPITNIHRRVGQWAEFFERQFN</sequence>
<evidence type="ECO:0000313" key="2">
    <source>
        <dbReference type="Proteomes" id="UP000279833"/>
    </source>
</evidence>
<keyword evidence="2" id="KW-1185">Reference proteome</keyword>
<reference evidence="3" key="1">
    <citation type="submission" date="2016-06" db="UniProtKB">
        <authorList>
            <consortium name="WormBaseParasite"/>
        </authorList>
    </citation>
    <scope>IDENTIFICATION</scope>
</reference>
<dbReference type="AlphaFoldDB" id="A0A183K1R7"/>
<accession>A0A183K1R7</accession>
<evidence type="ECO:0000313" key="3">
    <source>
        <dbReference type="WBParaSite" id="SCUD_0000893001-mRNA-1"/>
    </source>
</evidence>
<gene>
    <name evidence="1" type="ORF">SCUD_LOCUS8930</name>
</gene>
<reference evidence="1 2" key="2">
    <citation type="submission" date="2018-11" db="EMBL/GenBank/DDBJ databases">
        <authorList>
            <consortium name="Pathogen Informatics"/>
        </authorList>
    </citation>
    <scope>NUCLEOTIDE SEQUENCE [LARGE SCALE GENOMIC DNA]</scope>
    <source>
        <strain evidence="1">Dakar</strain>
        <strain evidence="2">Dakar, Senegal</strain>
    </source>
</reference>